<proteinExistence type="predicted"/>
<feature type="transmembrane region" description="Helical" evidence="1">
    <location>
        <begin position="108"/>
        <end position="133"/>
    </location>
</feature>
<comment type="caution">
    <text evidence="2">The sequence shown here is derived from an EMBL/GenBank/DDBJ whole genome shotgun (WGS) entry which is preliminary data.</text>
</comment>
<sequence length="141" mass="15921">MIETILLTHSILIYMFLGFLVGGLFMPMMTTKNPQVLKKISMIYTFIFQAIITMIAFAGLVAFVVGEYSMNMAIVLMIVIWAVMMYIEIRKHKLVKVANLGNPTTYKLIRGLFIKIGFVQILLVAVMVVLMVLRVKGVISL</sequence>
<dbReference type="Proteomes" id="UP001169069">
    <property type="component" value="Unassembled WGS sequence"/>
</dbReference>
<evidence type="ECO:0000313" key="2">
    <source>
        <dbReference type="EMBL" id="MDM5272275.1"/>
    </source>
</evidence>
<organism evidence="2 3">
    <name type="scientific">Sulfurovum zhangzhouensis</name>
    <dbReference type="NCBI Taxonomy" id="3019067"/>
    <lineage>
        <taxon>Bacteria</taxon>
        <taxon>Pseudomonadati</taxon>
        <taxon>Campylobacterota</taxon>
        <taxon>Epsilonproteobacteria</taxon>
        <taxon>Campylobacterales</taxon>
        <taxon>Sulfurovaceae</taxon>
        <taxon>Sulfurovum</taxon>
    </lineage>
</organism>
<feature type="transmembrane region" description="Helical" evidence="1">
    <location>
        <begin position="6"/>
        <end position="29"/>
    </location>
</feature>
<keyword evidence="3" id="KW-1185">Reference proteome</keyword>
<feature type="transmembrane region" description="Helical" evidence="1">
    <location>
        <begin position="70"/>
        <end position="87"/>
    </location>
</feature>
<reference evidence="2" key="1">
    <citation type="submission" date="2023-01" db="EMBL/GenBank/DDBJ databases">
        <title>Sulfurovum sp. zt1-1 genome assembly.</title>
        <authorList>
            <person name="Wang J."/>
        </authorList>
    </citation>
    <scope>NUCLEOTIDE SEQUENCE</scope>
    <source>
        <strain evidence="2">Zt1-1</strain>
    </source>
</reference>
<gene>
    <name evidence="2" type="ORF">PGH07_08785</name>
</gene>
<dbReference type="EMBL" id="JAQIBD010000003">
    <property type="protein sequence ID" value="MDM5272275.1"/>
    <property type="molecule type" value="Genomic_DNA"/>
</dbReference>
<protein>
    <recommendedName>
        <fullName evidence="4">Copper resistance protein D</fullName>
    </recommendedName>
</protein>
<accession>A0ABT7QZL6</accession>
<name>A0ABT7QZL6_9BACT</name>
<keyword evidence="1" id="KW-1133">Transmembrane helix</keyword>
<evidence type="ECO:0008006" key="4">
    <source>
        <dbReference type="Google" id="ProtNLM"/>
    </source>
</evidence>
<evidence type="ECO:0000313" key="3">
    <source>
        <dbReference type="Proteomes" id="UP001169069"/>
    </source>
</evidence>
<evidence type="ECO:0000256" key="1">
    <source>
        <dbReference type="SAM" id="Phobius"/>
    </source>
</evidence>
<dbReference type="RefSeq" id="WP_289414062.1">
    <property type="nucleotide sequence ID" value="NZ_JAQIBD010000003.1"/>
</dbReference>
<keyword evidence="1" id="KW-0472">Membrane</keyword>
<feature type="transmembrane region" description="Helical" evidence="1">
    <location>
        <begin position="41"/>
        <end position="64"/>
    </location>
</feature>
<keyword evidence="1" id="KW-0812">Transmembrane</keyword>